<protein>
    <submittedName>
        <fullName evidence="2">Uncharacterized protein</fullName>
    </submittedName>
</protein>
<accession>A0ABQ9ZTB1</accession>
<gene>
    <name evidence="2" type="ORF">OUZ56_031118</name>
</gene>
<keyword evidence="3" id="KW-1185">Reference proteome</keyword>
<reference evidence="2 3" key="1">
    <citation type="journal article" date="2023" name="Nucleic Acids Res.">
        <title>The hologenome of Daphnia magna reveals possible DNA methylation and microbiome-mediated evolution of the host genome.</title>
        <authorList>
            <person name="Chaturvedi A."/>
            <person name="Li X."/>
            <person name="Dhandapani V."/>
            <person name="Marshall H."/>
            <person name="Kissane S."/>
            <person name="Cuenca-Cambronero M."/>
            <person name="Asole G."/>
            <person name="Calvet F."/>
            <person name="Ruiz-Romero M."/>
            <person name="Marangio P."/>
            <person name="Guigo R."/>
            <person name="Rago D."/>
            <person name="Mirbahai L."/>
            <person name="Eastwood N."/>
            <person name="Colbourne J.K."/>
            <person name="Zhou J."/>
            <person name="Mallon E."/>
            <person name="Orsini L."/>
        </authorList>
    </citation>
    <scope>NUCLEOTIDE SEQUENCE [LARGE SCALE GENOMIC DNA]</scope>
    <source>
        <strain evidence="2">LRV0_1</strain>
    </source>
</reference>
<feature type="region of interest" description="Disordered" evidence="1">
    <location>
        <begin position="24"/>
        <end position="64"/>
    </location>
</feature>
<sequence length="64" mass="7250">MLIPACLPESQQAVLYIDWSMFEDSEADKESKPPAAKEKENEQTKTGNINTHNNNNPSVDLRNF</sequence>
<proteinExistence type="predicted"/>
<dbReference type="Proteomes" id="UP001234178">
    <property type="component" value="Unassembled WGS sequence"/>
</dbReference>
<evidence type="ECO:0000313" key="3">
    <source>
        <dbReference type="Proteomes" id="UP001234178"/>
    </source>
</evidence>
<dbReference type="EMBL" id="JAOYFB010000005">
    <property type="protein sequence ID" value="KAK4016161.1"/>
    <property type="molecule type" value="Genomic_DNA"/>
</dbReference>
<name>A0ABQ9ZTB1_9CRUS</name>
<evidence type="ECO:0000256" key="1">
    <source>
        <dbReference type="SAM" id="MobiDB-lite"/>
    </source>
</evidence>
<feature type="compositionally biased region" description="Basic and acidic residues" evidence="1">
    <location>
        <begin position="28"/>
        <end position="43"/>
    </location>
</feature>
<organism evidence="2 3">
    <name type="scientific">Daphnia magna</name>
    <dbReference type="NCBI Taxonomy" id="35525"/>
    <lineage>
        <taxon>Eukaryota</taxon>
        <taxon>Metazoa</taxon>
        <taxon>Ecdysozoa</taxon>
        <taxon>Arthropoda</taxon>
        <taxon>Crustacea</taxon>
        <taxon>Branchiopoda</taxon>
        <taxon>Diplostraca</taxon>
        <taxon>Cladocera</taxon>
        <taxon>Anomopoda</taxon>
        <taxon>Daphniidae</taxon>
        <taxon>Daphnia</taxon>
    </lineage>
</organism>
<evidence type="ECO:0000313" key="2">
    <source>
        <dbReference type="EMBL" id="KAK4016161.1"/>
    </source>
</evidence>
<comment type="caution">
    <text evidence="2">The sequence shown here is derived from an EMBL/GenBank/DDBJ whole genome shotgun (WGS) entry which is preliminary data.</text>
</comment>